<dbReference type="Gene3D" id="3.30.1360.120">
    <property type="entry name" value="Probable tRNA modification gtpase trme, domain 1"/>
    <property type="match status" value="1"/>
</dbReference>
<evidence type="ECO:0000313" key="2">
    <source>
        <dbReference type="Proteomes" id="UP000642488"/>
    </source>
</evidence>
<evidence type="ECO:0000313" key="1">
    <source>
        <dbReference type="EMBL" id="MBJ3764517.1"/>
    </source>
</evidence>
<dbReference type="SUPFAM" id="SSF103025">
    <property type="entry name" value="Folate-binding domain"/>
    <property type="match status" value="1"/>
</dbReference>
<dbReference type="RefSeq" id="WP_198917689.1">
    <property type="nucleotide sequence ID" value="NZ_JAEKPD010000028.1"/>
</dbReference>
<accession>A0A934IKA4</accession>
<gene>
    <name evidence="1" type="ORF">ILP92_17415</name>
</gene>
<protein>
    <submittedName>
        <fullName evidence="1">Sarcosine oxidase subunit gamma</fullName>
    </submittedName>
</protein>
<name>A0A934IKA4_9RHOB</name>
<dbReference type="Proteomes" id="UP000642488">
    <property type="component" value="Unassembled WGS sequence"/>
</dbReference>
<dbReference type="EMBL" id="JAEKPD010000028">
    <property type="protein sequence ID" value="MBJ3764517.1"/>
    <property type="molecule type" value="Genomic_DNA"/>
</dbReference>
<proteinExistence type="predicted"/>
<dbReference type="Pfam" id="PF04268">
    <property type="entry name" value="SoxG"/>
    <property type="match status" value="1"/>
</dbReference>
<organism evidence="1 2">
    <name type="scientific">Palleronia pontilimi</name>
    <dbReference type="NCBI Taxonomy" id="1964209"/>
    <lineage>
        <taxon>Bacteria</taxon>
        <taxon>Pseudomonadati</taxon>
        <taxon>Pseudomonadota</taxon>
        <taxon>Alphaproteobacteria</taxon>
        <taxon>Rhodobacterales</taxon>
        <taxon>Roseobacteraceae</taxon>
        <taxon>Palleronia</taxon>
    </lineage>
</organism>
<dbReference type="InterPro" id="IPR007375">
    <property type="entry name" value="SoxG"/>
</dbReference>
<comment type="caution">
    <text evidence="1">The sequence shown here is derived from an EMBL/GenBank/DDBJ whole genome shotgun (WGS) entry which is preliminary data.</text>
</comment>
<keyword evidence="2" id="KW-1185">Reference proteome</keyword>
<sequence length="178" mass="19522">MTIHPHDLTPGKIAESAACKVHMLDPVARFSLRAHEPERKAVADALELDLPWYVGDVAKTGETEVLNLGPDEWLIVAPEGQTDFASRTVDAPHALTDISDRELTFRITGPRASDLLTLGCPRDPDSIKPGQGRRTLFDSATVVLWRDGENDFRMDIWRSFAPHAVSLLALGCAELAAE</sequence>
<reference evidence="1" key="1">
    <citation type="submission" date="2020-12" db="EMBL/GenBank/DDBJ databases">
        <title>Bacterial taxonomy.</title>
        <authorList>
            <person name="Pan X."/>
        </authorList>
    </citation>
    <scope>NUCLEOTIDE SEQUENCE</scope>
    <source>
        <strain evidence="1">KCTC 52957</strain>
    </source>
</reference>
<dbReference type="InterPro" id="IPR027266">
    <property type="entry name" value="TrmE/GcvT-like"/>
</dbReference>
<dbReference type="Gene3D" id="3.30.70.1520">
    <property type="entry name" value="Heterotetrameric sarcosine oxidase"/>
    <property type="match status" value="1"/>
</dbReference>
<dbReference type="AlphaFoldDB" id="A0A934IKA4"/>